<reference evidence="10" key="2">
    <citation type="submission" date="2025-08" db="UniProtKB">
        <authorList>
            <consortium name="RefSeq"/>
        </authorList>
    </citation>
    <scope>IDENTIFICATION</scope>
    <source>
        <strain evidence="10">S238N-H82</strain>
        <tissue evidence="10">Testes</tissue>
    </source>
</reference>
<evidence type="ECO:0000259" key="8">
    <source>
        <dbReference type="PROSITE" id="PS50820"/>
    </source>
</evidence>
<dbReference type="PROSITE" id="PS01285">
    <property type="entry name" value="FA58C_1"/>
    <property type="match status" value="1"/>
</dbReference>
<evidence type="ECO:0000256" key="6">
    <source>
        <dbReference type="ARBA" id="ARBA00023157"/>
    </source>
</evidence>
<keyword evidence="6" id="KW-1015">Disulfide bond</keyword>
<dbReference type="AlphaFoldDB" id="A0A9J7MWL3"/>
<dbReference type="CDD" id="cd00057">
    <property type="entry name" value="FA58C"/>
    <property type="match status" value="2"/>
</dbReference>
<dbReference type="GO" id="GO:0005576">
    <property type="term" value="C:extracellular region"/>
    <property type="evidence" value="ECO:0007669"/>
    <property type="project" value="UniProtKB-SubCell"/>
</dbReference>
<dbReference type="SUPFAM" id="SSF49785">
    <property type="entry name" value="Galactose-binding domain-like"/>
    <property type="match status" value="2"/>
</dbReference>
<evidence type="ECO:0000313" key="10">
    <source>
        <dbReference type="RefSeq" id="XP_035682686.1"/>
    </source>
</evidence>
<dbReference type="GeneID" id="118420089"/>
<organism evidence="9 10">
    <name type="scientific">Branchiostoma floridae</name>
    <name type="common">Florida lancelet</name>
    <name type="synonym">Amphioxus</name>
    <dbReference type="NCBI Taxonomy" id="7739"/>
    <lineage>
        <taxon>Eukaryota</taxon>
        <taxon>Metazoa</taxon>
        <taxon>Chordata</taxon>
        <taxon>Cephalochordata</taxon>
        <taxon>Leptocardii</taxon>
        <taxon>Amphioxiformes</taxon>
        <taxon>Branchiostomatidae</taxon>
        <taxon>Branchiostoma</taxon>
    </lineage>
</organism>
<feature type="domain" description="LCCL" evidence="8">
    <location>
        <begin position="162"/>
        <end position="299"/>
    </location>
</feature>
<evidence type="ECO:0000259" key="7">
    <source>
        <dbReference type="PROSITE" id="PS50022"/>
    </source>
</evidence>
<sequence length="492" mass="55048">MENGTIEDGDITASSYYRYWPPWAARLDGDNACWRPSESNGSWIQVDLKDNKTVSGVITQGYDGFFDFNDYWITGYEVYYLSTSGSLEAVKDRYLSGNTFSGNTDLNGHKTNMFEEPIVTQVIRLYPTSWQRGPGLRMELLGCDFIASTAQSTTAIRTTPNVAASVTDFEAQNDPRGSLSVDTVDCSTDFRRFNDATFTVTCPAGCTSAFKLVWGTGAYTGIRSRISPLKYKYRVLQLTKGFGHFSLDSGICRAAIHDGRITDGGGQVTVYRWPGQDSYQGSTQNGIRTISSGRWPVSFAFTRVCRDALGMENGTIEDDDITASSHQNSRPPWAARLNGNGAWFPLFSRSSWIQVDLKQRKTVSGVITQGFAGSPQSWVTQYQVWYVNNDGKWAVVRSRRGSIMSFSGNTDPNGQKTNTFDRPIVAQKIQVYPTRWRTQIGLRVELLGCDLIDIYHSVNNCHKDDFCFTTYSTKYILSNRGVLLICNIINNR</sequence>
<dbReference type="GO" id="GO:0007155">
    <property type="term" value="P:cell adhesion"/>
    <property type="evidence" value="ECO:0007669"/>
    <property type="project" value="UniProtKB-KW"/>
</dbReference>
<dbReference type="Proteomes" id="UP000001554">
    <property type="component" value="Chromosome 7"/>
</dbReference>
<keyword evidence="4" id="KW-0130">Cell adhesion</keyword>
<accession>A0A9J7MWL3</accession>
<dbReference type="InterPro" id="IPR036609">
    <property type="entry name" value="LCCL_sf"/>
</dbReference>
<dbReference type="PANTHER" id="PTHR46806">
    <property type="entry name" value="F5/8 TYPE C DOMAIN-CONTAINING PROTEIN"/>
    <property type="match status" value="1"/>
</dbReference>
<dbReference type="RefSeq" id="XP_035682686.1">
    <property type="nucleotide sequence ID" value="XM_035826793.1"/>
</dbReference>
<dbReference type="InterPro" id="IPR050633">
    <property type="entry name" value="Neuropilin_MCO_CoagFactor"/>
</dbReference>
<dbReference type="SMART" id="SM00603">
    <property type="entry name" value="LCCL"/>
    <property type="match status" value="1"/>
</dbReference>
<protein>
    <submittedName>
        <fullName evidence="10">Lactadherin-like</fullName>
    </submittedName>
</protein>
<feature type="domain" description="F5/8 type C" evidence="7">
    <location>
        <begin position="305"/>
        <end position="449"/>
    </location>
</feature>
<dbReference type="PROSITE" id="PS50022">
    <property type="entry name" value="FA58C_3"/>
    <property type="match status" value="2"/>
</dbReference>
<dbReference type="PANTHER" id="PTHR46806:SF5">
    <property type="entry name" value="F5_8 TYPE C DOMAIN-CONTAINING PROTEIN"/>
    <property type="match status" value="1"/>
</dbReference>
<keyword evidence="5" id="KW-0472">Membrane</keyword>
<dbReference type="OrthoDB" id="441660at2759"/>
<dbReference type="InterPro" id="IPR004043">
    <property type="entry name" value="LCCL"/>
</dbReference>
<dbReference type="GO" id="GO:0012505">
    <property type="term" value="C:endomembrane system"/>
    <property type="evidence" value="ECO:0007669"/>
    <property type="project" value="UniProtKB-SubCell"/>
</dbReference>
<dbReference type="Pfam" id="PF03815">
    <property type="entry name" value="LCCL"/>
    <property type="match status" value="1"/>
</dbReference>
<feature type="domain" description="F5/8 type C" evidence="7">
    <location>
        <begin position="1"/>
        <end position="143"/>
    </location>
</feature>
<dbReference type="InterPro" id="IPR000421">
    <property type="entry name" value="FA58C"/>
</dbReference>
<dbReference type="Gene3D" id="2.60.120.260">
    <property type="entry name" value="Galactose-binding domain-like"/>
    <property type="match status" value="2"/>
</dbReference>
<evidence type="ECO:0000256" key="2">
    <source>
        <dbReference type="ARBA" id="ARBA00004613"/>
    </source>
</evidence>
<evidence type="ECO:0000256" key="5">
    <source>
        <dbReference type="ARBA" id="ARBA00023136"/>
    </source>
</evidence>
<dbReference type="SMART" id="SM00231">
    <property type="entry name" value="FA58C"/>
    <property type="match status" value="2"/>
</dbReference>
<dbReference type="Pfam" id="PF00754">
    <property type="entry name" value="F5_F8_type_C"/>
    <property type="match status" value="2"/>
</dbReference>
<dbReference type="Gene3D" id="2.170.130.20">
    <property type="entry name" value="LCCL-like domain"/>
    <property type="match status" value="1"/>
</dbReference>
<keyword evidence="3" id="KW-0964">Secreted</keyword>
<keyword evidence="9" id="KW-1185">Reference proteome</keyword>
<dbReference type="KEGG" id="bfo:118420089"/>
<dbReference type="PROSITE" id="PS50820">
    <property type="entry name" value="LCCL"/>
    <property type="match status" value="1"/>
</dbReference>
<name>A0A9J7MWL3_BRAFL</name>
<dbReference type="FunFam" id="2.60.120.260:FF:000002">
    <property type="entry name" value="Coagulation factor VIII"/>
    <property type="match status" value="1"/>
</dbReference>
<reference evidence="9" key="1">
    <citation type="journal article" date="2020" name="Nat. Ecol. Evol.">
        <title>Deeply conserved synteny resolves early events in vertebrate evolution.</title>
        <authorList>
            <person name="Simakov O."/>
            <person name="Marletaz F."/>
            <person name="Yue J.X."/>
            <person name="O'Connell B."/>
            <person name="Jenkins J."/>
            <person name="Brandt A."/>
            <person name="Calef R."/>
            <person name="Tung C.H."/>
            <person name="Huang T.K."/>
            <person name="Schmutz J."/>
            <person name="Satoh N."/>
            <person name="Yu J.K."/>
            <person name="Putnam N.H."/>
            <person name="Green R.E."/>
            <person name="Rokhsar D.S."/>
        </authorList>
    </citation>
    <scope>NUCLEOTIDE SEQUENCE [LARGE SCALE GENOMIC DNA]</scope>
    <source>
        <strain evidence="9">S238N-H82</strain>
    </source>
</reference>
<gene>
    <name evidence="10" type="primary">LOC118420089</name>
</gene>
<dbReference type="SUPFAM" id="SSF69848">
    <property type="entry name" value="LCCL domain"/>
    <property type="match status" value="1"/>
</dbReference>
<evidence type="ECO:0000256" key="1">
    <source>
        <dbReference type="ARBA" id="ARBA00004184"/>
    </source>
</evidence>
<proteinExistence type="predicted"/>
<dbReference type="InterPro" id="IPR008979">
    <property type="entry name" value="Galactose-bd-like_sf"/>
</dbReference>
<evidence type="ECO:0000256" key="4">
    <source>
        <dbReference type="ARBA" id="ARBA00022889"/>
    </source>
</evidence>
<comment type="subcellular location">
    <subcellularLocation>
        <location evidence="1">Endomembrane system</location>
        <topology evidence="1">Peripheral membrane protein</topology>
    </subcellularLocation>
    <subcellularLocation>
        <location evidence="2">Secreted</location>
    </subcellularLocation>
</comment>
<dbReference type="PROSITE" id="PS01286">
    <property type="entry name" value="FA58C_2"/>
    <property type="match status" value="2"/>
</dbReference>
<evidence type="ECO:0000313" key="9">
    <source>
        <dbReference type="Proteomes" id="UP000001554"/>
    </source>
</evidence>
<evidence type="ECO:0000256" key="3">
    <source>
        <dbReference type="ARBA" id="ARBA00022525"/>
    </source>
</evidence>